<proteinExistence type="predicted"/>
<dbReference type="AlphaFoldDB" id="A0A8R7U2X5"/>
<evidence type="ECO:0000313" key="2">
    <source>
        <dbReference type="EnsemblPlants" id="TuG1812G0400000307.01.T01.cds286134"/>
    </source>
</evidence>
<dbReference type="Gramene" id="TuG1812G0400000307.01.T01">
    <property type="protein sequence ID" value="TuG1812G0400000307.01.T01.cds286134"/>
    <property type="gene ID" value="TuG1812G0400000307.01"/>
</dbReference>
<sequence>MRWERNTVPLQRDPSVDSDNASTTYLVDDWLTWTDGLLSIRWWPIAILVQGE</sequence>
<evidence type="ECO:0000313" key="3">
    <source>
        <dbReference type="Proteomes" id="UP000015106"/>
    </source>
</evidence>
<evidence type="ECO:0000256" key="1">
    <source>
        <dbReference type="SAM" id="MobiDB-lite"/>
    </source>
</evidence>
<reference evidence="2" key="2">
    <citation type="submission" date="2018-03" db="EMBL/GenBank/DDBJ databases">
        <title>The Triticum urartu genome reveals the dynamic nature of wheat genome evolution.</title>
        <authorList>
            <person name="Ling H."/>
            <person name="Ma B."/>
            <person name="Shi X."/>
            <person name="Liu H."/>
            <person name="Dong L."/>
            <person name="Sun H."/>
            <person name="Cao Y."/>
            <person name="Gao Q."/>
            <person name="Zheng S."/>
            <person name="Li Y."/>
            <person name="Yu Y."/>
            <person name="Du H."/>
            <person name="Qi M."/>
            <person name="Li Y."/>
            <person name="Yu H."/>
            <person name="Cui Y."/>
            <person name="Wang N."/>
            <person name="Chen C."/>
            <person name="Wu H."/>
            <person name="Zhao Y."/>
            <person name="Zhang J."/>
            <person name="Li Y."/>
            <person name="Zhou W."/>
            <person name="Zhang B."/>
            <person name="Hu W."/>
            <person name="Eijk M."/>
            <person name="Tang J."/>
            <person name="Witsenboer H."/>
            <person name="Zhao S."/>
            <person name="Li Z."/>
            <person name="Zhang A."/>
            <person name="Wang D."/>
            <person name="Liang C."/>
        </authorList>
    </citation>
    <scope>NUCLEOTIDE SEQUENCE [LARGE SCALE GENOMIC DNA]</scope>
    <source>
        <strain evidence="2">cv. G1812</strain>
    </source>
</reference>
<keyword evidence="3" id="KW-1185">Reference proteome</keyword>
<protein>
    <submittedName>
        <fullName evidence="2">Uncharacterized protein</fullName>
    </submittedName>
</protein>
<accession>A0A8R7U2X5</accession>
<organism evidence="2 3">
    <name type="scientific">Triticum urartu</name>
    <name type="common">Red wild einkorn</name>
    <name type="synonym">Crithodium urartu</name>
    <dbReference type="NCBI Taxonomy" id="4572"/>
    <lineage>
        <taxon>Eukaryota</taxon>
        <taxon>Viridiplantae</taxon>
        <taxon>Streptophyta</taxon>
        <taxon>Embryophyta</taxon>
        <taxon>Tracheophyta</taxon>
        <taxon>Spermatophyta</taxon>
        <taxon>Magnoliopsida</taxon>
        <taxon>Liliopsida</taxon>
        <taxon>Poales</taxon>
        <taxon>Poaceae</taxon>
        <taxon>BOP clade</taxon>
        <taxon>Pooideae</taxon>
        <taxon>Triticodae</taxon>
        <taxon>Triticeae</taxon>
        <taxon>Triticinae</taxon>
        <taxon>Triticum</taxon>
    </lineage>
</organism>
<feature type="region of interest" description="Disordered" evidence="1">
    <location>
        <begin position="1"/>
        <end position="21"/>
    </location>
</feature>
<reference evidence="2" key="3">
    <citation type="submission" date="2022-06" db="UniProtKB">
        <authorList>
            <consortium name="EnsemblPlants"/>
        </authorList>
    </citation>
    <scope>IDENTIFICATION</scope>
</reference>
<reference evidence="3" key="1">
    <citation type="journal article" date="2013" name="Nature">
        <title>Draft genome of the wheat A-genome progenitor Triticum urartu.</title>
        <authorList>
            <person name="Ling H.Q."/>
            <person name="Zhao S."/>
            <person name="Liu D."/>
            <person name="Wang J."/>
            <person name="Sun H."/>
            <person name="Zhang C."/>
            <person name="Fan H."/>
            <person name="Li D."/>
            <person name="Dong L."/>
            <person name="Tao Y."/>
            <person name="Gao C."/>
            <person name="Wu H."/>
            <person name="Li Y."/>
            <person name="Cui Y."/>
            <person name="Guo X."/>
            <person name="Zheng S."/>
            <person name="Wang B."/>
            <person name="Yu K."/>
            <person name="Liang Q."/>
            <person name="Yang W."/>
            <person name="Lou X."/>
            <person name="Chen J."/>
            <person name="Feng M."/>
            <person name="Jian J."/>
            <person name="Zhang X."/>
            <person name="Luo G."/>
            <person name="Jiang Y."/>
            <person name="Liu J."/>
            <person name="Wang Z."/>
            <person name="Sha Y."/>
            <person name="Zhang B."/>
            <person name="Wu H."/>
            <person name="Tang D."/>
            <person name="Shen Q."/>
            <person name="Xue P."/>
            <person name="Zou S."/>
            <person name="Wang X."/>
            <person name="Liu X."/>
            <person name="Wang F."/>
            <person name="Yang Y."/>
            <person name="An X."/>
            <person name="Dong Z."/>
            <person name="Zhang K."/>
            <person name="Zhang X."/>
            <person name="Luo M.C."/>
            <person name="Dvorak J."/>
            <person name="Tong Y."/>
            <person name="Wang J."/>
            <person name="Yang H."/>
            <person name="Li Z."/>
            <person name="Wang D."/>
            <person name="Zhang A."/>
            <person name="Wang J."/>
        </authorList>
    </citation>
    <scope>NUCLEOTIDE SEQUENCE</scope>
    <source>
        <strain evidence="3">cv. G1812</strain>
    </source>
</reference>
<dbReference type="EnsemblPlants" id="TuG1812G0400000307.01.T01">
    <property type="protein sequence ID" value="TuG1812G0400000307.01.T01.cds286134"/>
    <property type="gene ID" value="TuG1812G0400000307.01"/>
</dbReference>
<dbReference type="Proteomes" id="UP000015106">
    <property type="component" value="Chromosome 4"/>
</dbReference>
<name>A0A8R7U2X5_TRIUA</name>